<organism evidence="7 8">
    <name type="scientific">Amycolatopsis alba DSM 44262</name>
    <dbReference type="NCBI Taxonomy" id="1125972"/>
    <lineage>
        <taxon>Bacteria</taxon>
        <taxon>Bacillati</taxon>
        <taxon>Actinomycetota</taxon>
        <taxon>Actinomycetes</taxon>
        <taxon>Pseudonocardiales</taxon>
        <taxon>Pseudonocardiaceae</taxon>
        <taxon>Amycolatopsis</taxon>
    </lineage>
</organism>
<dbReference type="Pfam" id="PF02653">
    <property type="entry name" value="BPD_transp_2"/>
    <property type="match status" value="1"/>
</dbReference>
<dbReference type="CDD" id="cd06580">
    <property type="entry name" value="TM_PBP1_transp_TpRbsC_like"/>
    <property type="match status" value="1"/>
</dbReference>
<dbReference type="PANTHER" id="PTHR47089:SF1">
    <property type="entry name" value="GUANOSINE ABC TRANSPORTER PERMEASE PROTEIN NUPP"/>
    <property type="match status" value="1"/>
</dbReference>
<feature type="transmembrane region" description="Helical" evidence="6">
    <location>
        <begin position="305"/>
        <end position="326"/>
    </location>
</feature>
<evidence type="ECO:0000313" key="7">
    <source>
        <dbReference type="EMBL" id="OXM43443.1"/>
    </source>
</evidence>
<gene>
    <name evidence="7" type="ORF">CFP75_38370</name>
</gene>
<dbReference type="RefSeq" id="WP_020636279.1">
    <property type="nucleotide sequence ID" value="NZ_KB913032.1"/>
</dbReference>
<dbReference type="AlphaFoldDB" id="A0A229R9U8"/>
<dbReference type="InterPro" id="IPR001851">
    <property type="entry name" value="ABC_transp_permease"/>
</dbReference>
<dbReference type="PANTHER" id="PTHR47089">
    <property type="entry name" value="ABC TRANSPORTER, PERMEASE PROTEIN"/>
    <property type="match status" value="1"/>
</dbReference>
<keyword evidence="8" id="KW-1185">Reference proteome</keyword>
<reference evidence="7 8" key="1">
    <citation type="submission" date="2017-07" db="EMBL/GenBank/DDBJ databases">
        <title>Amycolatopsis alba DSM 44262 Genome sequencing and assembly.</title>
        <authorList>
            <person name="Kaur N."/>
            <person name="Mayilraj S."/>
        </authorList>
    </citation>
    <scope>NUCLEOTIDE SEQUENCE [LARGE SCALE GENOMIC DNA]</scope>
    <source>
        <strain evidence="7 8">DSM 44262</strain>
    </source>
</reference>
<keyword evidence="3 6" id="KW-0812">Transmembrane</keyword>
<dbReference type="GO" id="GO:0005886">
    <property type="term" value="C:plasma membrane"/>
    <property type="evidence" value="ECO:0007669"/>
    <property type="project" value="UniProtKB-SubCell"/>
</dbReference>
<protein>
    <submittedName>
        <fullName evidence="7">ABC transporter permease</fullName>
    </submittedName>
</protein>
<feature type="transmembrane region" description="Helical" evidence="6">
    <location>
        <begin position="46"/>
        <end position="64"/>
    </location>
</feature>
<feature type="transmembrane region" description="Helical" evidence="6">
    <location>
        <begin position="100"/>
        <end position="123"/>
    </location>
</feature>
<evidence type="ECO:0000313" key="8">
    <source>
        <dbReference type="Proteomes" id="UP000215563"/>
    </source>
</evidence>
<feature type="transmembrane region" description="Helical" evidence="6">
    <location>
        <begin position="220"/>
        <end position="242"/>
    </location>
</feature>
<keyword evidence="5 6" id="KW-0472">Membrane</keyword>
<sequence length="347" mass="34534">MGAAIVGAGFGLVVLLVVSVGGDPLDTAIGWADGAFGLPYNLSQTLTSAVPLVVVALGAAVPLRTGVIVVGAEGQMIVGAITAAAVLLSVGNSVPPVVSLPLGAVAGAGGGAVWSLLPGVALLRWRASEILSALLATFIAVQVLAYLLRTYLRDPAGAATARSASLPGSALIPWLPGPGRVSTAIFGVLILLAVAMWWHRSRGATLLEIYGERRWLAERSGVTPTGAILATTAVSGATAGLAGWIQLAAVDERLTPAITGGIGFGGLIVAVLGRYRPVPILVAGVVFAAIATGAGGVQVRTGVPSSIGTVAQAVMLGAAVLAIAIVRRRAARRAAGDEAGPQGDHDG</sequence>
<feature type="transmembrane region" description="Helical" evidence="6">
    <location>
        <begin position="181"/>
        <end position="199"/>
    </location>
</feature>
<evidence type="ECO:0000256" key="2">
    <source>
        <dbReference type="ARBA" id="ARBA00022475"/>
    </source>
</evidence>
<feature type="transmembrane region" description="Helical" evidence="6">
    <location>
        <begin position="254"/>
        <end position="273"/>
    </location>
</feature>
<feature type="transmembrane region" description="Helical" evidence="6">
    <location>
        <begin position="76"/>
        <end position="94"/>
    </location>
</feature>
<comment type="caution">
    <text evidence="7">The sequence shown here is derived from an EMBL/GenBank/DDBJ whole genome shotgun (WGS) entry which is preliminary data.</text>
</comment>
<feature type="transmembrane region" description="Helical" evidence="6">
    <location>
        <begin position="280"/>
        <end position="299"/>
    </location>
</feature>
<feature type="transmembrane region" description="Helical" evidence="6">
    <location>
        <begin position="130"/>
        <end position="148"/>
    </location>
</feature>
<dbReference type="Proteomes" id="UP000215563">
    <property type="component" value="Unassembled WGS sequence"/>
</dbReference>
<proteinExistence type="predicted"/>
<dbReference type="EMBL" id="NMQU01000148">
    <property type="protein sequence ID" value="OXM43443.1"/>
    <property type="molecule type" value="Genomic_DNA"/>
</dbReference>
<evidence type="ECO:0000256" key="5">
    <source>
        <dbReference type="ARBA" id="ARBA00023136"/>
    </source>
</evidence>
<evidence type="ECO:0000256" key="1">
    <source>
        <dbReference type="ARBA" id="ARBA00004651"/>
    </source>
</evidence>
<keyword evidence="2" id="KW-1003">Cell membrane</keyword>
<dbReference type="OrthoDB" id="5059022at2"/>
<evidence type="ECO:0000256" key="4">
    <source>
        <dbReference type="ARBA" id="ARBA00022989"/>
    </source>
</evidence>
<dbReference type="GO" id="GO:0022857">
    <property type="term" value="F:transmembrane transporter activity"/>
    <property type="evidence" value="ECO:0007669"/>
    <property type="project" value="InterPro"/>
</dbReference>
<name>A0A229R9U8_AMYAL</name>
<comment type="subcellular location">
    <subcellularLocation>
        <location evidence="1">Cell membrane</location>
        <topology evidence="1">Multi-pass membrane protein</topology>
    </subcellularLocation>
</comment>
<accession>A0A229R9U8</accession>
<evidence type="ECO:0000256" key="6">
    <source>
        <dbReference type="SAM" id="Phobius"/>
    </source>
</evidence>
<keyword evidence="4 6" id="KW-1133">Transmembrane helix</keyword>
<evidence type="ECO:0000256" key="3">
    <source>
        <dbReference type="ARBA" id="ARBA00022692"/>
    </source>
</evidence>